<feature type="region of interest" description="Disordered" evidence="1">
    <location>
        <begin position="1"/>
        <end position="77"/>
    </location>
</feature>
<gene>
    <name evidence="2" type="ORF">U9M48_004162</name>
</gene>
<dbReference type="Proteomes" id="UP001341281">
    <property type="component" value="Chromosome 01"/>
</dbReference>
<dbReference type="AlphaFoldDB" id="A0AAQ3PN60"/>
<feature type="compositionally biased region" description="Basic residues" evidence="1">
    <location>
        <begin position="31"/>
        <end position="43"/>
    </location>
</feature>
<organism evidence="2 3">
    <name type="scientific">Paspalum notatum var. saurae</name>
    <dbReference type="NCBI Taxonomy" id="547442"/>
    <lineage>
        <taxon>Eukaryota</taxon>
        <taxon>Viridiplantae</taxon>
        <taxon>Streptophyta</taxon>
        <taxon>Embryophyta</taxon>
        <taxon>Tracheophyta</taxon>
        <taxon>Spermatophyta</taxon>
        <taxon>Magnoliopsida</taxon>
        <taxon>Liliopsida</taxon>
        <taxon>Poales</taxon>
        <taxon>Poaceae</taxon>
        <taxon>PACMAD clade</taxon>
        <taxon>Panicoideae</taxon>
        <taxon>Andropogonodae</taxon>
        <taxon>Paspaleae</taxon>
        <taxon>Paspalinae</taxon>
        <taxon>Paspalum</taxon>
    </lineage>
</organism>
<evidence type="ECO:0000256" key="1">
    <source>
        <dbReference type="SAM" id="MobiDB-lite"/>
    </source>
</evidence>
<dbReference type="EMBL" id="CP144745">
    <property type="protein sequence ID" value="WVZ53186.1"/>
    <property type="molecule type" value="Genomic_DNA"/>
</dbReference>
<name>A0AAQ3PN60_PASNO</name>
<proteinExistence type="predicted"/>
<protein>
    <submittedName>
        <fullName evidence="2">Uncharacterized protein</fullName>
    </submittedName>
</protein>
<accession>A0AAQ3PN60</accession>
<sequence>MAPLAPPGRVSVRRPHLGRAGMARVATGRGSARHGRGRARPRRGQGVSEALEEIESQRRRAEGGAPSRMGSGNGGGVSAAAKNGLPVVVPAAAGTSLARRQLLPVLIPTSRAYPAPPRRRAIPAVAVPLHLSGWYWRAAAPELARRMMTAPAVSTSPFPN</sequence>
<evidence type="ECO:0000313" key="3">
    <source>
        <dbReference type="Proteomes" id="UP001341281"/>
    </source>
</evidence>
<reference evidence="2 3" key="1">
    <citation type="submission" date="2024-02" db="EMBL/GenBank/DDBJ databases">
        <title>High-quality chromosome-scale genome assembly of Pensacola bahiagrass (Paspalum notatum Flugge var. saurae).</title>
        <authorList>
            <person name="Vega J.M."/>
            <person name="Podio M."/>
            <person name="Orjuela J."/>
            <person name="Siena L.A."/>
            <person name="Pessino S.C."/>
            <person name="Combes M.C."/>
            <person name="Mariac C."/>
            <person name="Albertini E."/>
            <person name="Pupilli F."/>
            <person name="Ortiz J.P.A."/>
            <person name="Leblanc O."/>
        </authorList>
    </citation>
    <scope>NUCLEOTIDE SEQUENCE [LARGE SCALE GENOMIC DNA]</scope>
    <source>
        <strain evidence="2">R1</strain>
        <tissue evidence="2">Leaf</tissue>
    </source>
</reference>
<keyword evidence="3" id="KW-1185">Reference proteome</keyword>
<evidence type="ECO:0000313" key="2">
    <source>
        <dbReference type="EMBL" id="WVZ53186.1"/>
    </source>
</evidence>